<evidence type="ECO:0000259" key="2">
    <source>
        <dbReference type="Pfam" id="PF12146"/>
    </source>
</evidence>
<comment type="caution">
    <text evidence="3">The sequence shown here is derived from an EMBL/GenBank/DDBJ whole genome shotgun (WGS) entry which is preliminary data.</text>
</comment>
<feature type="domain" description="Serine aminopeptidase S33" evidence="2">
    <location>
        <begin position="70"/>
        <end position="175"/>
    </location>
</feature>
<dbReference type="PANTHER" id="PTHR37946:SF1">
    <property type="entry name" value="SLL1969 PROTEIN"/>
    <property type="match status" value="1"/>
</dbReference>
<accession>A0A7J5BBG3</accession>
<gene>
    <name evidence="3" type="ORF">F8O05_11310</name>
</gene>
<proteinExistence type="predicted"/>
<keyword evidence="1" id="KW-0472">Membrane</keyword>
<keyword evidence="1" id="KW-0812">Transmembrane</keyword>
<dbReference type="PANTHER" id="PTHR37946">
    <property type="entry name" value="SLL1969 PROTEIN"/>
    <property type="match status" value="1"/>
</dbReference>
<evidence type="ECO:0000313" key="3">
    <source>
        <dbReference type="EMBL" id="KAB1641902.1"/>
    </source>
</evidence>
<name>A0A7J5BBG3_9MICO</name>
<organism evidence="3 4">
    <name type="scientific">Gulosibacter chungangensis</name>
    <dbReference type="NCBI Taxonomy" id="979746"/>
    <lineage>
        <taxon>Bacteria</taxon>
        <taxon>Bacillati</taxon>
        <taxon>Actinomycetota</taxon>
        <taxon>Actinomycetes</taxon>
        <taxon>Micrococcales</taxon>
        <taxon>Microbacteriaceae</taxon>
        <taxon>Gulosibacter</taxon>
    </lineage>
</organism>
<dbReference type="EMBL" id="WBKB01000007">
    <property type="protein sequence ID" value="KAB1641902.1"/>
    <property type="molecule type" value="Genomic_DNA"/>
</dbReference>
<sequence length="281" mass="31535">MGNVRSSVGRQRKWLQWYRLAWWVSLRGWASIVDSLYWALWQVRASGLRLRRALWGRRATLLTAPAKVDPNKPVIVALAGLATSWEFLTPLIDGLTRRGFQVAVLPQLGHNLSSVPELAEYVKRFLRTHDDLSPVMFVTHSKGGLIAKRVLLDDPDWRYAVGAVVLAAPFAGATSARHIRGLTKFGKEIITLRPGTPSQLELEHMDAQDSRISSISPLYDEVVGIRGRVRGGSNRAVSALGHNRFLSDERLHALVEREVNRLWSEWQVRQRASTTTPPTPA</sequence>
<dbReference type="AlphaFoldDB" id="A0A7J5BBG3"/>
<feature type="transmembrane region" description="Helical" evidence="1">
    <location>
        <begin position="20"/>
        <end position="41"/>
    </location>
</feature>
<keyword evidence="4" id="KW-1185">Reference proteome</keyword>
<evidence type="ECO:0000256" key="1">
    <source>
        <dbReference type="SAM" id="Phobius"/>
    </source>
</evidence>
<reference evidence="3 4" key="1">
    <citation type="submission" date="2019-09" db="EMBL/GenBank/DDBJ databases">
        <title>Phylogeny of genus Pseudoclavibacter and closely related genus.</title>
        <authorList>
            <person name="Li Y."/>
        </authorList>
    </citation>
    <scope>NUCLEOTIDE SEQUENCE [LARGE SCALE GENOMIC DNA]</scope>
    <source>
        <strain evidence="3 4">KCTC 13959</strain>
    </source>
</reference>
<dbReference type="SUPFAM" id="SSF53474">
    <property type="entry name" value="alpha/beta-Hydrolases"/>
    <property type="match status" value="1"/>
</dbReference>
<dbReference type="Gene3D" id="3.40.50.1820">
    <property type="entry name" value="alpha/beta hydrolase"/>
    <property type="match status" value="1"/>
</dbReference>
<dbReference type="Proteomes" id="UP000433493">
    <property type="component" value="Unassembled WGS sequence"/>
</dbReference>
<evidence type="ECO:0000313" key="4">
    <source>
        <dbReference type="Proteomes" id="UP000433493"/>
    </source>
</evidence>
<dbReference type="OrthoDB" id="9770427at2"/>
<dbReference type="Pfam" id="PF12146">
    <property type="entry name" value="Hydrolase_4"/>
    <property type="match status" value="1"/>
</dbReference>
<dbReference type="InterPro" id="IPR022742">
    <property type="entry name" value="Hydrolase_4"/>
</dbReference>
<protein>
    <recommendedName>
        <fullName evidence="2">Serine aminopeptidase S33 domain-containing protein</fullName>
    </recommendedName>
</protein>
<dbReference type="InterPro" id="IPR029058">
    <property type="entry name" value="AB_hydrolase_fold"/>
</dbReference>
<keyword evidence="1" id="KW-1133">Transmembrane helix</keyword>